<evidence type="ECO:0000256" key="14">
    <source>
        <dbReference type="ARBA" id="ARBA00023098"/>
    </source>
</evidence>
<protein>
    <recommendedName>
        <fullName evidence="6">Delta 8-(E)-sphingolipid desaturase</fullName>
        <ecNumber evidence="5">1.14.19.18</ecNumber>
    </recommendedName>
</protein>
<comment type="subcellular location">
    <subcellularLocation>
        <location evidence="1">Membrane</location>
        <topology evidence="1">Multi-pass membrane protein</topology>
    </subcellularLocation>
</comment>
<comment type="pathway">
    <text evidence="3">Sphingolipid metabolism.</text>
</comment>
<evidence type="ECO:0000256" key="6">
    <source>
        <dbReference type="ARBA" id="ARBA00016939"/>
    </source>
</evidence>
<feature type="transmembrane region" description="Helical" evidence="17">
    <location>
        <begin position="446"/>
        <end position="465"/>
    </location>
</feature>
<dbReference type="AlphaFoldDB" id="A0A8E2F463"/>
<gene>
    <name evidence="19" type="ORF">AOQ84DRAFT_219887</name>
</gene>
<feature type="region of interest" description="Disordered" evidence="16">
    <location>
        <begin position="101"/>
        <end position="120"/>
    </location>
</feature>
<dbReference type="PROSITE" id="PS50255">
    <property type="entry name" value="CYTOCHROME_B5_2"/>
    <property type="match status" value="1"/>
</dbReference>
<evidence type="ECO:0000256" key="3">
    <source>
        <dbReference type="ARBA" id="ARBA00004991"/>
    </source>
</evidence>
<dbReference type="CDD" id="cd03506">
    <property type="entry name" value="Delta6-FADS-like"/>
    <property type="match status" value="1"/>
</dbReference>
<evidence type="ECO:0000256" key="5">
    <source>
        <dbReference type="ARBA" id="ARBA00012019"/>
    </source>
</evidence>
<evidence type="ECO:0000256" key="2">
    <source>
        <dbReference type="ARBA" id="ARBA00004760"/>
    </source>
</evidence>
<feature type="transmembrane region" description="Helical" evidence="17">
    <location>
        <begin position="417"/>
        <end position="440"/>
    </location>
</feature>
<feature type="transmembrane region" description="Helical" evidence="17">
    <location>
        <begin position="302"/>
        <end position="324"/>
    </location>
</feature>
<evidence type="ECO:0000313" key="19">
    <source>
        <dbReference type="EMBL" id="OCL10212.1"/>
    </source>
</evidence>
<evidence type="ECO:0000256" key="17">
    <source>
        <dbReference type="SAM" id="Phobius"/>
    </source>
</evidence>
<dbReference type="SMART" id="SM01117">
    <property type="entry name" value="Cyt-b5"/>
    <property type="match status" value="1"/>
</dbReference>
<dbReference type="InterPro" id="IPR012171">
    <property type="entry name" value="Fatty_acid_desaturase"/>
</dbReference>
<keyword evidence="7" id="KW-0349">Heme</keyword>
<evidence type="ECO:0000256" key="13">
    <source>
        <dbReference type="ARBA" id="ARBA00023004"/>
    </source>
</evidence>
<evidence type="ECO:0000256" key="11">
    <source>
        <dbReference type="ARBA" id="ARBA00022989"/>
    </source>
</evidence>
<dbReference type="InterPro" id="IPR036400">
    <property type="entry name" value="Cyt_B5-like_heme/steroid_sf"/>
</dbReference>
<keyword evidence="10" id="KW-0746">Sphingolipid metabolism</keyword>
<keyword evidence="8 17" id="KW-0812">Transmembrane</keyword>
<keyword evidence="9" id="KW-0479">Metal-binding</keyword>
<feature type="transmembrane region" description="Helical" evidence="17">
    <location>
        <begin position="256"/>
        <end position="282"/>
    </location>
</feature>
<dbReference type="InterPro" id="IPR005804">
    <property type="entry name" value="FA_desaturase_dom"/>
</dbReference>
<name>A0A8E2F463_9PEZI</name>
<keyword evidence="12" id="KW-0560">Oxidoreductase</keyword>
<keyword evidence="15 17" id="KW-0472">Membrane</keyword>
<feature type="compositionally biased region" description="Acidic residues" evidence="16">
    <location>
        <begin position="101"/>
        <end position="114"/>
    </location>
</feature>
<evidence type="ECO:0000256" key="1">
    <source>
        <dbReference type="ARBA" id="ARBA00004141"/>
    </source>
</evidence>
<evidence type="ECO:0000256" key="15">
    <source>
        <dbReference type="ARBA" id="ARBA00023136"/>
    </source>
</evidence>
<comment type="pathway">
    <text evidence="2">Lipid metabolism; sphingolipid metabolism.</text>
</comment>
<keyword evidence="20" id="KW-1185">Reference proteome</keyword>
<reference evidence="19 20" key="1">
    <citation type="journal article" date="2016" name="Nat. Commun.">
        <title>Ectomycorrhizal ecology is imprinted in the genome of the dominant symbiotic fungus Cenococcum geophilum.</title>
        <authorList>
            <consortium name="DOE Joint Genome Institute"/>
            <person name="Peter M."/>
            <person name="Kohler A."/>
            <person name="Ohm R.A."/>
            <person name="Kuo A."/>
            <person name="Krutzmann J."/>
            <person name="Morin E."/>
            <person name="Arend M."/>
            <person name="Barry K.W."/>
            <person name="Binder M."/>
            <person name="Choi C."/>
            <person name="Clum A."/>
            <person name="Copeland A."/>
            <person name="Grisel N."/>
            <person name="Haridas S."/>
            <person name="Kipfer T."/>
            <person name="LaButti K."/>
            <person name="Lindquist E."/>
            <person name="Lipzen A."/>
            <person name="Maire R."/>
            <person name="Meier B."/>
            <person name="Mihaltcheva S."/>
            <person name="Molinier V."/>
            <person name="Murat C."/>
            <person name="Poggeler S."/>
            <person name="Quandt C.A."/>
            <person name="Sperisen C."/>
            <person name="Tritt A."/>
            <person name="Tisserant E."/>
            <person name="Crous P.W."/>
            <person name="Henrissat B."/>
            <person name="Nehls U."/>
            <person name="Egli S."/>
            <person name="Spatafora J.W."/>
            <person name="Grigoriev I.V."/>
            <person name="Martin F.M."/>
        </authorList>
    </citation>
    <scope>NUCLEOTIDE SEQUENCE [LARGE SCALE GENOMIC DNA]</scope>
    <source>
        <strain evidence="19 20">CBS 207.34</strain>
    </source>
</reference>
<dbReference type="GO" id="GO:0046872">
    <property type="term" value="F:metal ion binding"/>
    <property type="evidence" value="ECO:0007669"/>
    <property type="project" value="UniProtKB-KW"/>
</dbReference>
<dbReference type="Pfam" id="PF00487">
    <property type="entry name" value="FA_desaturase"/>
    <property type="match status" value="1"/>
</dbReference>
<dbReference type="GO" id="GO:0006665">
    <property type="term" value="P:sphingolipid metabolic process"/>
    <property type="evidence" value="ECO:0007669"/>
    <property type="project" value="UniProtKB-UniPathway"/>
</dbReference>
<comment type="similarity">
    <text evidence="4">Belongs to the fatty acid desaturase type 1 family.</text>
</comment>
<evidence type="ECO:0000259" key="18">
    <source>
        <dbReference type="PROSITE" id="PS50255"/>
    </source>
</evidence>
<evidence type="ECO:0000256" key="7">
    <source>
        <dbReference type="ARBA" id="ARBA00022617"/>
    </source>
</evidence>
<organism evidence="19 20">
    <name type="scientific">Glonium stellatum</name>
    <dbReference type="NCBI Taxonomy" id="574774"/>
    <lineage>
        <taxon>Eukaryota</taxon>
        <taxon>Fungi</taxon>
        <taxon>Dikarya</taxon>
        <taxon>Ascomycota</taxon>
        <taxon>Pezizomycotina</taxon>
        <taxon>Dothideomycetes</taxon>
        <taxon>Pleosporomycetidae</taxon>
        <taxon>Gloniales</taxon>
        <taxon>Gloniaceae</taxon>
        <taxon>Glonium</taxon>
    </lineage>
</organism>
<keyword evidence="14" id="KW-0443">Lipid metabolism</keyword>
<accession>A0A8E2F463</accession>
<dbReference type="InterPro" id="IPR001199">
    <property type="entry name" value="Cyt_B5-like_heme/steroid-bd"/>
</dbReference>
<dbReference type="EC" id="1.14.19.18" evidence="5"/>
<dbReference type="EMBL" id="KV749292">
    <property type="protein sequence ID" value="OCL10212.1"/>
    <property type="molecule type" value="Genomic_DNA"/>
</dbReference>
<evidence type="ECO:0000256" key="8">
    <source>
        <dbReference type="ARBA" id="ARBA00022692"/>
    </source>
</evidence>
<dbReference type="Pfam" id="PF00173">
    <property type="entry name" value="Cyt-b5"/>
    <property type="match status" value="1"/>
</dbReference>
<dbReference type="OrthoDB" id="260091at2759"/>
<evidence type="ECO:0000256" key="16">
    <source>
        <dbReference type="SAM" id="MobiDB-lite"/>
    </source>
</evidence>
<dbReference type="PIRSF" id="PIRSF015921">
    <property type="entry name" value="FA_sphinglp_des"/>
    <property type="match status" value="1"/>
</dbReference>
<evidence type="ECO:0000256" key="9">
    <source>
        <dbReference type="ARBA" id="ARBA00022723"/>
    </source>
</evidence>
<dbReference type="PANTHER" id="PTHR19353:SF30">
    <property type="entry name" value="DELTA 8-(E)-SPHINGOLIPID DESATURASE"/>
    <property type="match status" value="1"/>
</dbReference>
<keyword evidence="11 17" id="KW-1133">Transmembrane helix</keyword>
<proteinExistence type="inferred from homology"/>
<evidence type="ECO:0000256" key="4">
    <source>
        <dbReference type="ARBA" id="ARBA00009295"/>
    </source>
</evidence>
<keyword evidence="13" id="KW-0408">Iron</keyword>
<feature type="domain" description="Cytochrome b5 heme-binding" evidence="18">
    <location>
        <begin position="4"/>
        <end position="79"/>
    </location>
</feature>
<feature type="transmembrane region" description="Helical" evidence="17">
    <location>
        <begin position="386"/>
        <end position="405"/>
    </location>
</feature>
<dbReference type="Proteomes" id="UP000250140">
    <property type="component" value="Unassembled WGS sequence"/>
</dbReference>
<dbReference type="GO" id="GO:0016717">
    <property type="term" value="F:oxidoreductase activity, acting on paired donors, with oxidation of a pair of donors resulting in the reduction of molecular oxygen to two molecules of water"/>
    <property type="evidence" value="ECO:0007669"/>
    <property type="project" value="TreeGrafter"/>
</dbReference>
<sequence>MDRNRIISPREIENFIAEGQLIVIHEGHVLRLDSWLGKHPGGKLAILHMVGRDATDEINVYHFSKTVRLMKAYRIGRIQQPWINLEPPLRGGVYRKDGEIDESETSASDGEEDSTWSSKQLSLGSSASSVYTSADLESDISKETTEGVLVDEVRPRCKDALISCARRNAFAADVNEKQTPASKTPETHPAKNLSRAAYTAVLEQKEVFDGIRAYPSLDVETQGNIALEYKALHERIKNEGFYDCRYSEYGKEAVRWTILFCIFLFLLKAKWYLTSAIFLGMFWQQIMFTAHDAGHRGITGNFIVDTLIGAFIADFCCGLSIGWWKSSHNVHHLITNMPEHDPDIQNVPLFATSPAYFRSIVSTFYNFTFVWDAAADFLVPYQKYTYYPVMAIARFNLYLLSWLHLLSPRAANLGSAWWTRPVELAMMICYWALFGYGLLWCTLPTWPIRIAFVLISHCGTMLLHVQITLSHWGMPTADLGPTESFAQRQLRTTMDVDCPPWLDFLHGGLQFQAVHHLFPRVPRHNLRALQVLVREFCEKTGIKYQCYAFVEGNQIVLSRLEEVGKMVETLVKCQLHMAETGESGLH</sequence>
<dbReference type="PANTHER" id="PTHR19353">
    <property type="entry name" value="FATTY ACID DESATURASE 2"/>
    <property type="match status" value="1"/>
</dbReference>
<evidence type="ECO:0000256" key="12">
    <source>
        <dbReference type="ARBA" id="ARBA00023002"/>
    </source>
</evidence>
<dbReference type="GO" id="GO:0016020">
    <property type="term" value="C:membrane"/>
    <property type="evidence" value="ECO:0007669"/>
    <property type="project" value="UniProtKB-SubCell"/>
</dbReference>
<dbReference type="SUPFAM" id="SSF55856">
    <property type="entry name" value="Cytochrome b5-like heme/steroid binding domain"/>
    <property type="match status" value="1"/>
</dbReference>
<dbReference type="Gene3D" id="3.10.120.10">
    <property type="entry name" value="Cytochrome b5-like heme/steroid binding domain"/>
    <property type="match status" value="1"/>
</dbReference>
<dbReference type="UniPathway" id="UPA00222"/>
<evidence type="ECO:0000313" key="20">
    <source>
        <dbReference type="Proteomes" id="UP000250140"/>
    </source>
</evidence>
<evidence type="ECO:0000256" key="10">
    <source>
        <dbReference type="ARBA" id="ARBA00022919"/>
    </source>
</evidence>